<sequence length="499" mass="54151">MPIPDFSNTTTFPVFEDLPFDDDDGAHDAREEWFLVAQVKQNMTITKPTVVAADRSGDEFAITFEDRGIDLRPVKTGWTIIVPRAARTRPKEGKKGFVRVAEGRGTGVKTGCNPEATGNASAEGETEPRRFPGEGKDRPPDVVLPGPWVGRGVCGEVSTYAPPSPSFRPLPQNGHLGTADPALAPILAAADAAVAPLWHPNLSLEEFRRAWLVAPPAPRDTPSEGVDVVTETRMVPMRDGVEREVKIWRAAPGRSGEGEGEEERPGVLAMRFHGGGWVVGGHVTEEPENLMLAGLGGVVVVSCKANARSLKADPDRIILLGSSGGANLALATALRLREEKVDGVIAQALAFPVTCHPSLFPSDRYEYGSWQQHRKASVLDAVKMEWFWDAYLPREAQGSEPVEWHSPLLAGSLRGLPPTLIQIAGVDPLRDEGIALAERLREEGVPTQLYTYRGMPHCFYIFEGHEATAEYYRRVVDFVKAVAHGSAGGEGVDHRGVFS</sequence>
<protein>
    <submittedName>
        <fullName evidence="4">Lipase esterase</fullName>
    </submittedName>
</protein>
<feature type="domain" description="Alpha/beta hydrolase fold-3" evidence="3">
    <location>
        <begin position="303"/>
        <end position="460"/>
    </location>
</feature>
<keyword evidence="5" id="KW-1185">Reference proteome</keyword>
<dbReference type="AlphaFoldDB" id="A0A8H6KXG6"/>
<evidence type="ECO:0000259" key="3">
    <source>
        <dbReference type="Pfam" id="PF07859"/>
    </source>
</evidence>
<dbReference type="Gene3D" id="3.40.50.1820">
    <property type="entry name" value="alpha/beta hydrolase"/>
    <property type="match status" value="2"/>
</dbReference>
<reference evidence="4" key="1">
    <citation type="journal article" date="2020" name="Phytopathology">
        <title>Genome Sequence Resources of Colletotrichum truncatum, C. plurivorum, C. musicola, and C. sojae: Four Species Pathogenic to Soybean (Glycine max).</title>
        <authorList>
            <person name="Rogerio F."/>
            <person name="Boufleur T.R."/>
            <person name="Ciampi-Guillardi M."/>
            <person name="Sukno S.A."/>
            <person name="Thon M.R."/>
            <person name="Massola Junior N.S."/>
            <person name="Baroncelli R."/>
        </authorList>
    </citation>
    <scope>NUCLEOTIDE SEQUENCE</scope>
    <source>
        <strain evidence="4">LFN00145</strain>
    </source>
</reference>
<evidence type="ECO:0000256" key="2">
    <source>
        <dbReference type="SAM" id="MobiDB-lite"/>
    </source>
</evidence>
<feature type="region of interest" description="Disordered" evidence="2">
    <location>
        <begin position="105"/>
        <end position="144"/>
    </location>
</feature>
<accession>A0A8H6KXG6</accession>
<dbReference type="PANTHER" id="PTHR48081:SF8">
    <property type="entry name" value="ALPHA_BETA HYDROLASE FOLD-3 DOMAIN-CONTAINING PROTEIN-RELATED"/>
    <property type="match status" value="1"/>
</dbReference>
<dbReference type="Proteomes" id="UP000654918">
    <property type="component" value="Unassembled WGS sequence"/>
</dbReference>
<dbReference type="InterPro" id="IPR029058">
    <property type="entry name" value="AB_hydrolase_fold"/>
</dbReference>
<evidence type="ECO:0000313" key="4">
    <source>
        <dbReference type="EMBL" id="KAF6839365.1"/>
    </source>
</evidence>
<organism evidence="4 5">
    <name type="scientific">Colletotrichum plurivorum</name>
    <dbReference type="NCBI Taxonomy" id="2175906"/>
    <lineage>
        <taxon>Eukaryota</taxon>
        <taxon>Fungi</taxon>
        <taxon>Dikarya</taxon>
        <taxon>Ascomycota</taxon>
        <taxon>Pezizomycotina</taxon>
        <taxon>Sordariomycetes</taxon>
        <taxon>Hypocreomycetidae</taxon>
        <taxon>Glomerellales</taxon>
        <taxon>Glomerellaceae</taxon>
        <taxon>Colletotrichum</taxon>
        <taxon>Colletotrichum orchidearum species complex</taxon>
    </lineage>
</organism>
<name>A0A8H6KXG6_9PEZI</name>
<gene>
    <name evidence="4" type="ORF">CPLU01_01785</name>
</gene>
<feature type="compositionally biased region" description="Basic and acidic residues" evidence="2">
    <location>
        <begin position="126"/>
        <end position="140"/>
    </location>
</feature>
<comment type="caution">
    <text evidence="4">The sequence shown here is derived from an EMBL/GenBank/DDBJ whole genome shotgun (WGS) entry which is preliminary data.</text>
</comment>
<dbReference type="EMBL" id="WIGO01000013">
    <property type="protein sequence ID" value="KAF6839365.1"/>
    <property type="molecule type" value="Genomic_DNA"/>
</dbReference>
<evidence type="ECO:0000313" key="5">
    <source>
        <dbReference type="Proteomes" id="UP000654918"/>
    </source>
</evidence>
<dbReference type="GO" id="GO:0016787">
    <property type="term" value="F:hydrolase activity"/>
    <property type="evidence" value="ECO:0007669"/>
    <property type="project" value="UniProtKB-KW"/>
</dbReference>
<evidence type="ECO:0000256" key="1">
    <source>
        <dbReference type="ARBA" id="ARBA00022801"/>
    </source>
</evidence>
<dbReference type="Pfam" id="PF07859">
    <property type="entry name" value="Abhydrolase_3"/>
    <property type="match status" value="1"/>
</dbReference>
<dbReference type="InterPro" id="IPR013094">
    <property type="entry name" value="AB_hydrolase_3"/>
</dbReference>
<dbReference type="SUPFAM" id="SSF53474">
    <property type="entry name" value="alpha/beta-Hydrolases"/>
    <property type="match status" value="1"/>
</dbReference>
<proteinExistence type="predicted"/>
<dbReference type="PANTHER" id="PTHR48081">
    <property type="entry name" value="AB HYDROLASE SUPERFAMILY PROTEIN C4A8.06C"/>
    <property type="match status" value="1"/>
</dbReference>
<keyword evidence="1" id="KW-0378">Hydrolase</keyword>
<dbReference type="InterPro" id="IPR050300">
    <property type="entry name" value="GDXG_lipolytic_enzyme"/>
</dbReference>